<dbReference type="InterPro" id="IPR010093">
    <property type="entry name" value="SinI_DNA-bd"/>
</dbReference>
<feature type="domain" description="Helix-turn-helix" evidence="1">
    <location>
        <begin position="80"/>
        <end position="127"/>
    </location>
</feature>
<organism evidence="2 3">
    <name type="scientific">Magnetospirillum aberrantis SpK</name>
    <dbReference type="NCBI Taxonomy" id="908842"/>
    <lineage>
        <taxon>Bacteria</taxon>
        <taxon>Pseudomonadati</taxon>
        <taxon>Pseudomonadota</taxon>
        <taxon>Alphaproteobacteria</taxon>
        <taxon>Rhodospirillales</taxon>
        <taxon>Rhodospirillaceae</taxon>
        <taxon>Magnetospirillum</taxon>
    </lineage>
</organism>
<dbReference type="InterPro" id="IPR041657">
    <property type="entry name" value="HTH_17"/>
</dbReference>
<dbReference type="SUPFAM" id="SSF46955">
    <property type="entry name" value="Putative DNA-binding domain"/>
    <property type="match status" value="1"/>
</dbReference>
<comment type="caution">
    <text evidence="2">The sequence shown here is derived from an EMBL/GenBank/DDBJ whole genome shotgun (WGS) entry which is preliminary data.</text>
</comment>
<dbReference type="AlphaFoldDB" id="A0A7C9V0G6"/>
<keyword evidence="3" id="KW-1185">Reference proteome</keyword>
<dbReference type="InterPro" id="IPR009061">
    <property type="entry name" value="DNA-bd_dom_put_sf"/>
</dbReference>
<dbReference type="Pfam" id="PF12728">
    <property type="entry name" value="HTH_17"/>
    <property type="match status" value="1"/>
</dbReference>
<dbReference type="NCBIfam" id="TIGR01764">
    <property type="entry name" value="excise"/>
    <property type="match status" value="1"/>
</dbReference>
<evidence type="ECO:0000313" key="2">
    <source>
        <dbReference type="EMBL" id="NFV81293.1"/>
    </source>
</evidence>
<name>A0A7C9V0G6_9PROT</name>
<evidence type="ECO:0000259" key="1">
    <source>
        <dbReference type="Pfam" id="PF12728"/>
    </source>
</evidence>
<dbReference type="Proteomes" id="UP000480684">
    <property type="component" value="Unassembled WGS sequence"/>
</dbReference>
<proteinExistence type="predicted"/>
<sequence length="185" mass="20155">MTTPVRRLNSQLAAASIPLRLEKYPRSRVWSLTSEATGDVEAVFAATTPGKAVARARAWLRLNNYRVPDQSGTQGSADDLLTQDEVAEILGCTPDTVYRIRRAGKLPYIPGRPVKILRFDLNAYLASEEAQAEARAKAKTASIEDHLNPRLMGKVLAAGKKGAQDPYSLGRTLALRARATGKGPW</sequence>
<protein>
    <submittedName>
        <fullName evidence="2">Helix-turn-helix domain-containing protein</fullName>
    </submittedName>
</protein>
<reference evidence="2 3" key="1">
    <citation type="submission" date="2020-02" db="EMBL/GenBank/DDBJ databases">
        <authorList>
            <person name="Dziuba M."/>
            <person name="Kuznetsov B."/>
            <person name="Mardanov A."/>
            <person name="Ravin N."/>
            <person name="Grouzdev D."/>
        </authorList>
    </citation>
    <scope>NUCLEOTIDE SEQUENCE [LARGE SCALE GENOMIC DNA]</scope>
    <source>
        <strain evidence="2 3">SpK</strain>
    </source>
</reference>
<accession>A0A7C9V0G6</accession>
<dbReference type="GO" id="GO:0003677">
    <property type="term" value="F:DNA binding"/>
    <property type="evidence" value="ECO:0007669"/>
    <property type="project" value="InterPro"/>
</dbReference>
<dbReference type="RefSeq" id="WP_163681140.1">
    <property type="nucleotide sequence ID" value="NZ_JAAIYP010000039.1"/>
</dbReference>
<evidence type="ECO:0000313" key="3">
    <source>
        <dbReference type="Proteomes" id="UP000480684"/>
    </source>
</evidence>
<dbReference type="EMBL" id="JAAIYP010000039">
    <property type="protein sequence ID" value="NFV81293.1"/>
    <property type="molecule type" value="Genomic_DNA"/>
</dbReference>
<gene>
    <name evidence="2" type="ORF">G4223_14335</name>
</gene>